<evidence type="ECO:0000259" key="8">
    <source>
        <dbReference type="Pfam" id="PF07282"/>
    </source>
</evidence>
<dbReference type="InterPro" id="IPR051399">
    <property type="entry name" value="RNA-guided_DNA_endo/Transpos"/>
</dbReference>
<reference evidence="9 10" key="1">
    <citation type="journal article" date="2021" name="Int. J. Syst. Evol. Microbiol.">
        <title>Reticulibacter mediterranei gen. nov., sp. nov., within the new family Reticulibacteraceae fam. nov., and Ktedonospora formicarum gen. nov., sp. nov., Ktedonobacter robiniae sp. nov., Dictyobacter formicarum sp. nov. and Dictyobacter arantiisoli sp. nov., belonging to the class Ktedonobacteria.</title>
        <authorList>
            <person name="Yabe S."/>
            <person name="Zheng Y."/>
            <person name="Wang C.M."/>
            <person name="Sakai Y."/>
            <person name="Abe K."/>
            <person name="Yokota A."/>
            <person name="Donadio S."/>
            <person name="Cavaletti L."/>
            <person name="Monciardini P."/>
        </authorList>
    </citation>
    <scope>NUCLEOTIDE SEQUENCE [LARGE SCALE GENOMIC DNA]</scope>
    <source>
        <strain evidence="9 10">SOSP1-30</strain>
    </source>
</reference>
<dbReference type="Pfam" id="PF01385">
    <property type="entry name" value="OrfB_IS605"/>
    <property type="match status" value="1"/>
</dbReference>
<keyword evidence="3" id="KW-0815">Transposition</keyword>
<evidence type="ECO:0000256" key="6">
    <source>
        <dbReference type="SAM" id="Coils"/>
    </source>
</evidence>
<name>A0ABQ3UTV7_9CHLR</name>
<keyword evidence="10" id="KW-1185">Reference proteome</keyword>
<dbReference type="PANTHER" id="PTHR30405:SF25">
    <property type="entry name" value="RNA-GUIDED DNA ENDONUCLEASE INSQ-RELATED"/>
    <property type="match status" value="1"/>
</dbReference>
<comment type="similarity">
    <text evidence="2">In the N-terminal section; belongs to the transposase 2 family.</text>
</comment>
<feature type="domain" description="Probable transposase IS891/IS1136/IS1341" evidence="7">
    <location>
        <begin position="171"/>
        <end position="286"/>
    </location>
</feature>
<dbReference type="EMBL" id="BNJG01000002">
    <property type="protein sequence ID" value="GHO56269.1"/>
    <property type="molecule type" value="Genomic_DNA"/>
</dbReference>
<keyword evidence="6" id="KW-0175">Coiled coil</keyword>
<keyword evidence="5" id="KW-0233">DNA recombination</keyword>
<evidence type="ECO:0000256" key="4">
    <source>
        <dbReference type="ARBA" id="ARBA00023125"/>
    </source>
</evidence>
<evidence type="ECO:0000256" key="2">
    <source>
        <dbReference type="ARBA" id="ARBA00011044"/>
    </source>
</evidence>
<protein>
    <submittedName>
        <fullName evidence="9">Transposase</fullName>
    </submittedName>
</protein>
<dbReference type="NCBIfam" id="TIGR01766">
    <property type="entry name" value="IS200/IS605 family accessory protein TnpB-like domain"/>
    <property type="match status" value="1"/>
</dbReference>
<dbReference type="InterPro" id="IPR010095">
    <property type="entry name" value="Cas12f1-like_TNB"/>
</dbReference>
<feature type="domain" description="Cas12f1-like TNB" evidence="8">
    <location>
        <begin position="298"/>
        <end position="363"/>
    </location>
</feature>
<dbReference type="PANTHER" id="PTHR30405">
    <property type="entry name" value="TRANSPOSASE"/>
    <property type="match status" value="1"/>
</dbReference>
<comment type="similarity">
    <text evidence="1">In the C-terminal section; belongs to the transposase 35 family.</text>
</comment>
<organism evidence="9 10">
    <name type="scientific">Ktedonobacter robiniae</name>
    <dbReference type="NCBI Taxonomy" id="2778365"/>
    <lineage>
        <taxon>Bacteria</taxon>
        <taxon>Bacillati</taxon>
        <taxon>Chloroflexota</taxon>
        <taxon>Ktedonobacteria</taxon>
        <taxon>Ktedonobacterales</taxon>
        <taxon>Ktedonobacteraceae</taxon>
        <taxon>Ktedonobacter</taxon>
    </lineage>
</organism>
<dbReference type="Pfam" id="PF07282">
    <property type="entry name" value="Cas12f1-like_TNB"/>
    <property type="match status" value="1"/>
</dbReference>
<proteinExistence type="inferred from homology"/>
<dbReference type="NCBIfam" id="NF040570">
    <property type="entry name" value="guided_TnpB"/>
    <property type="match status" value="1"/>
</dbReference>
<evidence type="ECO:0000313" key="10">
    <source>
        <dbReference type="Proteomes" id="UP000654345"/>
    </source>
</evidence>
<sequence>MKGKGARMLIYEYKLDGNKAQYAAIDEAIRIVQFIRNKCLRLWMDDHANKNDLQCYCAVLAKAFPFASSLNSQARQASADRAWFAIQRFYDNCKAKKPGKKGYPRFQHDNRSVEYKGTGWKLEPDGRHITFTDGCGIGRLRLVGTRDMKTFPVKQIKRVRLIRRADGYYAQFAVQAERKIEHVPAGKRVGIDVGLKAFYTDSEGQAVENPRHYRKAEKRLKRLQRRLSKKQKKSANRKKARQAVAKAHLKVQRQREDFARKQANALVSSHDLIAFEDLQIHNMGRNRHLAKSIHDAGWGRFLLWVNYYAALHHVPVIAVSPHYTSQKCSACGTLVKKTLSMRTHVCTGCGVVLDRDHNAALNILQKALSTIGHMGTDAPLSA</sequence>
<evidence type="ECO:0000259" key="7">
    <source>
        <dbReference type="Pfam" id="PF01385"/>
    </source>
</evidence>
<feature type="coiled-coil region" evidence="6">
    <location>
        <begin position="213"/>
        <end position="240"/>
    </location>
</feature>
<accession>A0ABQ3UTV7</accession>
<evidence type="ECO:0000256" key="1">
    <source>
        <dbReference type="ARBA" id="ARBA00008761"/>
    </source>
</evidence>
<keyword evidence="4" id="KW-0238">DNA-binding</keyword>
<evidence type="ECO:0000313" key="9">
    <source>
        <dbReference type="EMBL" id="GHO56269.1"/>
    </source>
</evidence>
<dbReference type="InterPro" id="IPR001959">
    <property type="entry name" value="Transposase"/>
</dbReference>
<gene>
    <name evidence="9" type="ORF">KSB_47440</name>
</gene>
<dbReference type="Proteomes" id="UP000654345">
    <property type="component" value="Unassembled WGS sequence"/>
</dbReference>
<evidence type="ECO:0000256" key="3">
    <source>
        <dbReference type="ARBA" id="ARBA00022578"/>
    </source>
</evidence>
<comment type="caution">
    <text evidence="9">The sequence shown here is derived from an EMBL/GenBank/DDBJ whole genome shotgun (WGS) entry which is preliminary data.</text>
</comment>
<evidence type="ECO:0000256" key="5">
    <source>
        <dbReference type="ARBA" id="ARBA00023172"/>
    </source>
</evidence>